<name>A0A193FHD6_9BORD</name>
<dbReference type="Proteomes" id="UP000091897">
    <property type="component" value="Chromosome"/>
</dbReference>
<feature type="transmembrane region" description="Helical" evidence="1">
    <location>
        <begin position="98"/>
        <end position="115"/>
    </location>
</feature>
<evidence type="ECO:0000313" key="5">
    <source>
        <dbReference type="Proteomes" id="UP000092213"/>
    </source>
</evidence>
<proteinExistence type="predicted"/>
<accession>A0A193FHD6</accession>
<dbReference type="Proteomes" id="UP000092213">
    <property type="component" value="Chromosome"/>
</dbReference>
<organism evidence="3 5">
    <name type="scientific">Bordetella bronchialis</name>
    <dbReference type="NCBI Taxonomy" id="463025"/>
    <lineage>
        <taxon>Bacteria</taxon>
        <taxon>Pseudomonadati</taxon>
        <taxon>Pseudomonadota</taxon>
        <taxon>Betaproteobacteria</taxon>
        <taxon>Burkholderiales</taxon>
        <taxon>Alcaligenaceae</taxon>
        <taxon>Bordetella</taxon>
    </lineage>
</organism>
<dbReference type="AlphaFoldDB" id="A0A193FHD6"/>
<sequence>MSSHDAQRIPALLRAALWSGSVASLASVAVLAYAGRRERASALAPVNAPSHWLWRDEALHEQGFTLRHTLPGYLIHHGSSVFWAVFFEHLLLDRPHNAARAAALAAAVAGVAAGVDLKLTPKRLTPGFERQLRPRALVAMYSVFGAALYAAHVLRRRWPARMREGGKGAIVRHAIDKEMRESP</sequence>
<evidence type="ECO:0000313" key="2">
    <source>
        <dbReference type="EMBL" id="ANN67075.1"/>
    </source>
</evidence>
<gene>
    <name evidence="2" type="ORF">BAU06_12930</name>
    <name evidence="3" type="ORF">BAU08_13125</name>
</gene>
<keyword evidence="1" id="KW-1133">Transmembrane helix</keyword>
<dbReference type="KEGG" id="bbro:BAU06_12930"/>
<feature type="transmembrane region" description="Helical" evidence="1">
    <location>
        <begin position="135"/>
        <end position="154"/>
    </location>
</feature>
<evidence type="ECO:0000256" key="1">
    <source>
        <dbReference type="SAM" id="Phobius"/>
    </source>
</evidence>
<keyword evidence="1" id="KW-0812">Transmembrane</keyword>
<feature type="transmembrane region" description="Helical" evidence="1">
    <location>
        <begin position="73"/>
        <end position="91"/>
    </location>
</feature>
<dbReference type="EMBL" id="CP016171">
    <property type="protein sequence ID" value="ANN72152.1"/>
    <property type="molecule type" value="Genomic_DNA"/>
</dbReference>
<dbReference type="RefSeq" id="WP_066349731.1">
    <property type="nucleotide sequence ID" value="NZ_CBCSFJ010000007.1"/>
</dbReference>
<reference evidence="4 5" key="1">
    <citation type="submission" date="2016-06" db="EMBL/GenBank/DDBJ databases">
        <title>Complete genome sequences of Bordetella bronchialis and Bordetella flabilis.</title>
        <authorList>
            <person name="LiPuma J.J."/>
            <person name="Spilker T."/>
        </authorList>
    </citation>
    <scope>NUCLEOTIDE SEQUENCE [LARGE SCALE GENOMIC DNA]</scope>
    <source>
        <strain evidence="3 5">AU17976</strain>
        <strain evidence="2 4">AU3182</strain>
    </source>
</reference>
<evidence type="ECO:0000313" key="3">
    <source>
        <dbReference type="EMBL" id="ANN72152.1"/>
    </source>
</evidence>
<keyword evidence="1" id="KW-0472">Membrane</keyword>
<keyword evidence="4" id="KW-1185">Reference proteome</keyword>
<evidence type="ECO:0000313" key="4">
    <source>
        <dbReference type="Proteomes" id="UP000091897"/>
    </source>
</evidence>
<dbReference type="STRING" id="463025.BAU08_13125"/>
<protein>
    <submittedName>
        <fullName evidence="3">Uncharacterized protein</fullName>
    </submittedName>
</protein>
<feature type="transmembrane region" description="Helical" evidence="1">
    <location>
        <begin position="12"/>
        <end position="34"/>
    </location>
</feature>
<dbReference type="EMBL" id="CP016170">
    <property type="protein sequence ID" value="ANN67075.1"/>
    <property type="molecule type" value="Genomic_DNA"/>
</dbReference>